<dbReference type="SMR" id="A0A086KWF7"/>
<feature type="coiled-coil region" evidence="1">
    <location>
        <begin position="320"/>
        <end position="347"/>
    </location>
</feature>
<evidence type="ECO:0000313" key="4">
    <source>
        <dbReference type="Proteomes" id="UP000028837"/>
    </source>
</evidence>
<dbReference type="VEuPathDB" id="ToxoDB:TGDOM2_232475"/>
<feature type="coiled-coil region" evidence="1">
    <location>
        <begin position="517"/>
        <end position="554"/>
    </location>
</feature>
<accession>A0A086KWF7</accession>
<feature type="coiled-coil region" evidence="1">
    <location>
        <begin position="141"/>
        <end position="189"/>
    </location>
</feature>
<keyword evidence="1" id="KW-0175">Coiled coil</keyword>
<feature type="region of interest" description="Disordered" evidence="2">
    <location>
        <begin position="686"/>
        <end position="708"/>
    </location>
</feature>
<comment type="caution">
    <text evidence="3">The sequence shown here is derived from an EMBL/GenBank/DDBJ whole genome shotgun (WGS) entry which is preliminary data.</text>
</comment>
<feature type="region of interest" description="Disordered" evidence="2">
    <location>
        <begin position="747"/>
        <end position="766"/>
    </location>
</feature>
<feature type="compositionally biased region" description="Polar residues" evidence="2">
    <location>
        <begin position="1"/>
        <end position="11"/>
    </location>
</feature>
<sequence>MDVIHTTSNGQGRLLPSPCPGSKKLRLHTDNSPEPHNCLETVGASIHSLSLTIKNHAVEANPLNARLQKHLLEIRRELAAAEKFEAAVEKACKPLLLSLENLVGSSSDSSAGILPSVLLTEKMVETASEVRSVIDTVFKKRDSLSVKRDRLKEQVEEAAALMNSNQGEVKQIKEEIKKISQHAKERIQEQEHLLHSCTSLAEMARERCQQCEELGAKCCARERDINSLQTNLEAAKLGAEKEKQMKAVLLGELHKQLDSVRHANCLKSEEALSLVQKLTEVEDILQRDRASLSMIKCQTDSQAFCLTLLDKRITDMETDFPSLQQTLTDLQTELNELSKTLNASASELPGVRKEIYLCEETLTNIRLSTQEKEQRNVQLHEENAALVQMLHQRHGQSENLSMQAEEIRSELELLQSLKIEKEDFLLALPTEAGVTLALSGNVVDRAAETLTALGKEILQQEQAYHCLLDAIKRTESGDMALKEEIDVVAREIQESEAVLLCMEEARRVCSNMTAERLQTLQAEITTKEHALEELVKLQRLAEQTKTEKEKQEMLIAEVHDRYNRVKEALTKEHTKKIEEIMAPNSIVRTALEQREVAECDAMFRAESTRLRSELSQKVEEARKKLSEEKETLRKEEACVSRLRTELEERTLLPFANNGAAEGGPITVSLTFSDGKKTLKAMLAPETGDAKHAKSALDATGKRNEAEQAPLEGLKSPHLSALREKLFHSARLPEKGPLDSLLHLKRTTKGHGASENASARPSSHSSFAKFSRSTGPFYNLGCSSIRKQKTTIFTQSLKDGTHEIDIFSP</sequence>
<name>A0A086KWF7_TOXGO</name>
<protein>
    <submittedName>
        <fullName evidence="3">Putative paramyosin</fullName>
    </submittedName>
</protein>
<organism evidence="3 4">
    <name type="scientific">Toxoplasma gondii GAB2-2007-GAL-DOM2</name>
    <dbReference type="NCBI Taxonomy" id="1130820"/>
    <lineage>
        <taxon>Eukaryota</taxon>
        <taxon>Sar</taxon>
        <taxon>Alveolata</taxon>
        <taxon>Apicomplexa</taxon>
        <taxon>Conoidasida</taxon>
        <taxon>Coccidia</taxon>
        <taxon>Eucoccidiorida</taxon>
        <taxon>Eimeriorina</taxon>
        <taxon>Sarcocystidae</taxon>
        <taxon>Toxoplasma</taxon>
    </lineage>
</organism>
<gene>
    <name evidence="3" type="ORF">TGDOM2_232475</name>
</gene>
<dbReference type="EMBL" id="AHZU02000083">
    <property type="protein sequence ID" value="KFG48725.1"/>
    <property type="molecule type" value="Genomic_DNA"/>
</dbReference>
<proteinExistence type="predicted"/>
<reference evidence="3 4" key="1">
    <citation type="submission" date="2014-02" db="EMBL/GenBank/DDBJ databases">
        <authorList>
            <person name="Sibley D."/>
            <person name="Venepally P."/>
            <person name="Karamycheva S."/>
            <person name="Hadjithomas M."/>
            <person name="Khan A."/>
            <person name="Brunk B."/>
            <person name="Roos D."/>
            <person name="Caler E."/>
            <person name="Lorenzi H."/>
        </authorList>
    </citation>
    <scope>NUCLEOTIDE SEQUENCE [LARGE SCALE GENOMIC DNA]</scope>
    <source>
        <strain evidence="3 4">GAB2-2007-GAL-DOM2</strain>
    </source>
</reference>
<dbReference type="OrthoDB" id="10310248at2759"/>
<feature type="coiled-coil region" evidence="1">
    <location>
        <begin position="604"/>
        <end position="638"/>
    </location>
</feature>
<evidence type="ECO:0000256" key="1">
    <source>
        <dbReference type="SAM" id="Coils"/>
    </source>
</evidence>
<dbReference type="Proteomes" id="UP000028837">
    <property type="component" value="Unassembled WGS sequence"/>
</dbReference>
<dbReference type="AlphaFoldDB" id="A0A086KWF7"/>
<evidence type="ECO:0000313" key="3">
    <source>
        <dbReference type="EMBL" id="KFG48725.1"/>
    </source>
</evidence>
<feature type="region of interest" description="Disordered" evidence="2">
    <location>
        <begin position="1"/>
        <end position="23"/>
    </location>
</feature>
<evidence type="ECO:0000256" key="2">
    <source>
        <dbReference type="SAM" id="MobiDB-lite"/>
    </source>
</evidence>